<dbReference type="KEGG" id="mbur:EQU24_18100"/>
<dbReference type="EMBL" id="CP035467">
    <property type="protein sequence ID" value="QCW83939.1"/>
    <property type="molecule type" value="Genomic_DNA"/>
</dbReference>
<dbReference type="AlphaFoldDB" id="A0A4P9UR46"/>
<evidence type="ECO:0000256" key="1">
    <source>
        <dbReference type="SAM" id="Phobius"/>
    </source>
</evidence>
<dbReference type="Proteomes" id="UP000305881">
    <property type="component" value="Chromosome"/>
</dbReference>
<dbReference type="PROSITE" id="PS51257">
    <property type="entry name" value="PROKAR_LIPOPROTEIN"/>
    <property type="match status" value="1"/>
</dbReference>
<keyword evidence="1" id="KW-0472">Membrane</keyword>
<reference evidence="3" key="1">
    <citation type="journal article" date="2019" name="J. Bacteriol.">
        <title>A Mutagenic Screen Identifies a TonB-Dependent Receptor Required for the Lanthanide Metal Switch in the Type I Methanotroph 'Methylotuvimicrobium buryatense' 5GB1C.</title>
        <authorList>
            <person name="Groom J.D."/>
            <person name="Ford S.M."/>
            <person name="Pesesky M.W."/>
            <person name="Lidstrom M.E."/>
        </authorList>
    </citation>
    <scope>NUCLEOTIDE SEQUENCE [LARGE SCALE GENOMIC DNA]</scope>
    <source>
        <strain evidence="3">5GB1C</strain>
    </source>
</reference>
<accession>A0A4P9UR46</accession>
<organism evidence="2 3">
    <name type="scientific">Methylotuvimicrobium buryatense</name>
    <name type="common">Methylomicrobium buryatense</name>
    <dbReference type="NCBI Taxonomy" id="95641"/>
    <lineage>
        <taxon>Bacteria</taxon>
        <taxon>Pseudomonadati</taxon>
        <taxon>Pseudomonadota</taxon>
        <taxon>Gammaproteobacteria</taxon>
        <taxon>Methylococcales</taxon>
        <taxon>Methylococcaceae</taxon>
        <taxon>Methylotuvimicrobium</taxon>
    </lineage>
</organism>
<feature type="transmembrane region" description="Helical" evidence="1">
    <location>
        <begin position="9"/>
        <end position="28"/>
    </location>
</feature>
<gene>
    <name evidence="2" type="ORF">EQU24_18100</name>
</gene>
<keyword evidence="1" id="KW-0812">Transmembrane</keyword>
<proteinExistence type="predicted"/>
<dbReference type="STRING" id="675511.GCA_000341735_03831"/>
<dbReference type="SUPFAM" id="SSF48452">
    <property type="entry name" value="TPR-like"/>
    <property type="match status" value="1"/>
</dbReference>
<evidence type="ECO:0000313" key="2">
    <source>
        <dbReference type="EMBL" id="QCW83939.1"/>
    </source>
</evidence>
<name>A0A4P9UR46_METBY</name>
<sequence>MKVSLRQGVGWSLFAAGCLSVIVQLWTFNRIERENAWIAKLLSGHDIAIEKVIGAQPEVRLARAIYLRQMHRYDEALATLNLIIDQGGTELQMKTRYNLGNLYLAQAVEQTESMNFNEALPLAGLAKQAYRQALVLDSGFWDAKYNLEVAMRLLPEMNRINIGDDDPESKKSKLWTTVPGFPRGLP</sequence>
<dbReference type="Gene3D" id="1.25.40.10">
    <property type="entry name" value="Tetratricopeptide repeat domain"/>
    <property type="match status" value="1"/>
</dbReference>
<protein>
    <submittedName>
        <fullName evidence="2">MxaK protein</fullName>
    </submittedName>
</protein>
<dbReference type="InterPro" id="IPR011990">
    <property type="entry name" value="TPR-like_helical_dom_sf"/>
</dbReference>
<keyword evidence="3" id="KW-1185">Reference proteome</keyword>
<evidence type="ECO:0000313" key="3">
    <source>
        <dbReference type="Proteomes" id="UP000305881"/>
    </source>
</evidence>
<dbReference type="RefSeq" id="WP_017842214.1">
    <property type="nucleotide sequence ID" value="NZ_CP035467.1"/>
</dbReference>
<dbReference type="OrthoDB" id="5567017at2"/>
<keyword evidence="1" id="KW-1133">Transmembrane helix</keyword>